<organism evidence="3 4">
    <name type="scientific">Rudaeicoccus suwonensis</name>
    <dbReference type="NCBI Taxonomy" id="657409"/>
    <lineage>
        <taxon>Bacteria</taxon>
        <taxon>Bacillati</taxon>
        <taxon>Actinomycetota</taxon>
        <taxon>Actinomycetes</taxon>
        <taxon>Micrococcales</taxon>
        <taxon>Dermacoccaceae</taxon>
        <taxon>Rudaeicoccus</taxon>
    </lineage>
</organism>
<accession>A0A561E3G0</accession>
<dbReference type="RefSeq" id="WP_145228865.1">
    <property type="nucleotide sequence ID" value="NZ_VIVQ01000002.1"/>
</dbReference>
<dbReference type="EMBL" id="VIVQ01000002">
    <property type="protein sequence ID" value="TWE10131.1"/>
    <property type="molecule type" value="Genomic_DNA"/>
</dbReference>
<comment type="caution">
    <text evidence="3">The sequence shown here is derived from an EMBL/GenBank/DDBJ whole genome shotgun (WGS) entry which is preliminary data.</text>
</comment>
<gene>
    <name evidence="3" type="ORF">BKA23_2483</name>
</gene>
<sequence length="450" mass="48228">MTAYWAQHAYLAPKPFWPGGFAQRVRFEIENGVFTAIEEGMPQGGAHVLPGVVLPGLANCHSHAFHRALRGRTHAGGGTFWTWREAMYAVAAQLDPDNYLALARATYAEMALAGVTSVGEFHYVHHQPGGAPYDDPNAMGHALIQAAEDAGIRLTLLDTCYLSGGLGADGHLPLAPEQLRFGDGDVMRWADRVSRLETDHFNHRIGTALHSVRAVPRDQLRAMNQAWHHVTDGSHVLHAHVSEQPAENQACQEFYGMTPVELLADAGLLGPSFSAVHATHLTANDISLLGDSHSTACFCPTTERDLADGIGPARALLDAGAPLSLGSDQHAVIDLLEEARALEMHERLATLQRGRITQDELLAATTAHESIGWSDCGTLAVGARADLVAVSLSSVRTAGVPADFVLTAATAGDVTDVIRDGHVVVADRQHRLGDVSRLLADAIEPFWVNA</sequence>
<dbReference type="OrthoDB" id="3204583at2"/>
<dbReference type="SUPFAM" id="SSF51338">
    <property type="entry name" value="Composite domain of metallo-dependent hydrolases"/>
    <property type="match status" value="1"/>
</dbReference>
<evidence type="ECO:0000256" key="1">
    <source>
        <dbReference type="ARBA" id="ARBA00022801"/>
    </source>
</evidence>
<evidence type="ECO:0000313" key="3">
    <source>
        <dbReference type="EMBL" id="TWE10131.1"/>
    </source>
</evidence>
<protein>
    <submittedName>
        <fullName evidence="3">Formiminoglutamate deiminase</fullName>
    </submittedName>
</protein>
<dbReference type="AlphaFoldDB" id="A0A561E3G0"/>
<dbReference type="Gene3D" id="3.20.20.140">
    <property type="entry name" value="Metal-dependent hydrolases"/>
    <property type="match status" value="1"/>
</dbReference>
<keyword evidence="4" id="KW-1185">Reference proteome</keyword>
<dbReference type="InterPro" id="IPR032466">
    <property type="entry name" value="Metal_Hydrolase"/>
</dbReference>
<dbReference type="NCBIfam" id="TIGR02022">
    <property type="entry name" value="hutF"/>
    <property type="match status" value="1"/>
</dbReference>
<dbReference type="NCBIfam" id="NF006681">
    <property type="entry name" value="PRK09229.1-2"/>
    <property type="match status" value="1"/>
</dbReference>
<dbReference type="PANTHER" id="PTHR43794:SF11">
    <property type="entry name" value="AMIDOHYDROLASE-RELATED DOMAIN-CONTAINING PROTEIN"/>
    <property type="match status" value="1"/>
</dbReference>
<name>A0A561E3G0_9MICO</name>
<dbReference type="Proteomes" id="UP000318297">
    <property type="component" value="Unassembled WGS sequence"/>
</dbReference>
<dbReference type="GO" id="GO:0016810">
    <property type="term" value="F:hydrolase activity, acting on carbon-nitrogen (but not peptide) bonds"/>
    <property type="evidence" value="ECO:0007669"/>
    <property type="project" value="InterPro"/>
</dbReference>
<feature type="domain" description="Amidohydrolase-related" evidence="2">
    <location>
        <begin position="52"/>
        <end position="424"/>
    </location>
</feature>
<dbReference type="InterPro" id="IPR010252">
    <property type="entry name" value="HutF"/>
</dbReference>
<evidence type="ECO:0000259" key="2">
    <source>
        <dbReference type="Pfam" id="PF01979"/>
    </source>
</evidence>
<dbReference type="InterPro" id="IPR006680">
    <property type="entry name" value="Amidohydro-rel"/>
</dbReference>
<dbReference type="InterPro" id="IPR050287">
    <property type="entry name" value="MTA/SAH_deaminase"/>
</dbReference>
<reference evidence="3 4" key="1">
    <citation type="submission" date="2019-06" db="EMBL/GenBank/DDBJ databases">
        <title>Sequencing the genomes of 1000 actinobacteria strains.</title>
        <authorList>
            <person name="Klenk H.-P."/>
        </authorList>
    </citation>
    <scope>NUCLEOTIDE SEQUENCE [LARGE SCALE GENOMIC DNA]</scope>
    <source>
        <strain evidence="3 4">DSM 19560</strain>
    </source>
</reference>
<dbReference type="Gene3D" id="2.30.40.10">
    <property type="entry name" value="Urease, subunit C, domain 1"/>
    <property type="match status" value="1"/>
</dbReference>
<keyword evidence="1" id="KW-0378">Hydrolase</keyword>
<dbReference type="PANTHER" id="PTHR43794">
    <property type="entry name" value="AMINOHYDROLASE SSNA-RELATED"/>
    <property type="match status" value="1"/>
</dbReference>
<proteinExistence type="predicted"/>
<dbReference type="Pfam" id="PF01979">
    <property type="entry name" value="Amidohydro_1"/>
    <property type="match status" value="1"/>
</dbReference>
<dbReference type="SUPFAM" id="SSF51556">
    <property type="entry name" value="Metallo-dependent hydrolases"/>
    <property type="match status" value="1"/>
</dbReference>
<evidence type="ECO:0000313" key="4">
    <source>
        <dbReference type="Proteomes" id="UP000318297"/>
    </source>
</evidence>
<dbReference type="InterPro" id="IPR011059">
    <property type="entry name" value="Metal-dep_hydrolase_composite"/>
</dbReference>